<dbReference type="Proteomes" id="UP000671960">
    <property type="component" value="Chromosome"/>
</dbReference>
<evidence type="ECO:0000256" key="2">
    <source>
        <dbReference type="ARBA" id="ARBA00022729"/>
    </source>
</evidence>
<keyword evidence="6" id="KW-1185">Reference proteome</keyword>
<evidence type="ECO:0000256" key="3">
    <source>
        <dbReference type="SAM" id="SignalP"/>
    </source>
</evidence>
<evidence type="ECO:0000313" key="6">
    <source>
        <dbReference type="Proteomes" id="UP000671960"/>
    </source>
</evidence>
<feature type="signal peptide" evidence="3">
    <location>
        <begin position="1"/>
        <end position="32"/>
    </location>
</feature>
<protein>
    <submittedName>
        <fullName evidence="5">Transporter substrate-binding domain-containing protein</fullName>
    </submittedName>
</protein>
<dbReference type="PANTHER" id="PTHR35936:SF19">
    <property type="entry name" value="AMINO-ACID-BINDING PROTEIN YXEM-RELATED"/>
    <property type="match status" value="1"/>
</dbReference>
<dbReference type="Pfam" id="PF00497">
    <property type="entry name" value="SBP_bac_3"/>
    <property type="match status" value="1"/>
</dbReference>
<evidence type="ECO:0000256" key="1">
    <source>
        <dbReference type="ARBA" id="ARBA00010333"/>
    </source>
</evidence>
<evidence type="ECO:0000313" key="5">
    <source>
        <dbReference type="EMBL" id="QTF06784.1"/>
    </source>
</evidence>
<dbReference type="InterPro" id="IPR001638">
    <property type="entry name" value="Solute-binding_3/MltF_N"/>
</dbReference>
<dbReference type="RefSeq" id="WP_208229452.1">
    <property type="nucleotide sequence ID" value="NZ_CP050854.1"/>
</dbReference>
<sequence>MKSSVTRRQPRFAILLALMLAVNALSSSNAAAVPPTLTPGVLKVGIEVAYPPFESWQDGKIVGFDAELAALLSKHLGTRLALADTQFSGLILGLNAAKHDAVISALYVTADRTAQADAIPYADTGAYILARSDSKVIPQDEKALCGLTVGLQQGSVWVKQLRQLAADYCLPNGKPPITVKEYPTAPETLQALLAGHIQAQVEMAGAARMFAERSRGRATIASPQIIYPQTLGIYVKKGSQALLNELKTALQTIRDNGEYAALLEKYRPYGITDTAAR</sequence>
<accession>A0ABX7USW0</accession>
<dbReference type="Gene3D" id="3.40.190.10">
    <property type="entry name" value="Periplasmic binding protein-like II"/>
    <property type="match status" value="2"/>
</dbReference>
<reference evidence="5 6" key="1">
    <citation type="submission" date="2020-03" db="EMBL/GenBank/DDBJ databases">
        <authorList>
            <person name="Bakhshi Ganjeh M."/>
        </authorList>
    </citation>
    <scope>NUCLEOTIDE SEQUENCE [LARGE SCALE GENOMIC DNA]</scope>
    <source>
        <strain evidence="6">Iran 50</strain>
    </source>
</reference>
<feature type="domain" description="Solute-binding protein family 3/N-terminal" evidence="4">
    <location>
        <begin position="41"/>
        <end position="270"/>
    </location>
</feature>
<name>A0ABX7USW0_9GAMM</name>
<gene>
    <name evidence="5" type="ORF">HC231_01675</name>
</gene>
<proteinExistence type="inferred from homology"/>
<dbReference type="EMBL" id="CP050854">
    <property type="protein sequence ID" value="QTF06784.1"/>
    <property type="molecule type" value="Genomic_DNA"/>
</dbReference>
<feature type="chain" id="PRO_5046091428" evidence="3">
    <location>
        <begin position="33"/>
        <end position="277"/>
    </location>
</feature>
<dbReference type="PANTHER" id="PTHR35936">
    <property type="entry name" value="MEMBRANE-BOUND LYTIC MUREIN TRANSGLYCOSYLASE F"/>
    <property type="match status" value="1"/>
</dbReference>
<organism evidence="5 6">
    <name type="scientific">Brenneria izadpanahii</name>
    <dbReference type="NCBI Taxonomy" id="2722756"/>
    <lineage>
        <taxon>Bacteria</taxon>
        <taxon>Pseudomonadati</taxon>
        <taxon>Pseudomonadota</taxon>
        <taxon>Gammaproteobacteria</taxon>
        <taxon>Enterobacterales</taxon>
        <taxon>Pectobacteriaceae</taxon>
        <taxon>Brenneria</taxon>
    </lineage>
</organism>
<dbReference type="SUPFAM" id="SSF53850">
    <property type="entry name" value="Periplasmic binding protein-like II"/>
    <property type="match status" value="1"/>
</dbReference>
<comment type="similarity">
    <text evidence="1">Belongs to the bacterial solute-binding protein 3 family.</text>
</comment>
<dbReference type="SMART" id="SM00062">
    <property type="entry name" value="PBPb"/>
    <property type="match status" value="1"/>
</dbReference>
<evidence type="ECO:0000259" key="4">
    <source>
        <dbReference type="SMART" id="SM00062"/>
    </source>
</evidence>
<keyword evidence="2 3" id="KW-0732">Signal</keyword>